<organism evidence="2 3">
    <name type="scientific">Xylaria multiplex</name>
    <dbReference type="NCBI Taxonomy" id="323545"/>
    <lineage>
        <taxon>Eukaryota</taxon>
        <taxon>Fungi</taxon>
        <taxon>Dikarya</taxon>
        <taxon>Ascomycota</taxon>
        <taxon>Pezizomycotina</taxon>
        <taxon>Sordariomycetes</taxon>
        <taxon>Xylariomycetidae</taxon>
        <taxon>Xylariales</taxon>
        <taxon>Xylariaceae</taxon>
        <taxon>Xylaria</taxon>
    </lineage>
</organism>
<feature type="transmembrane region" description="Helical" evidence="1">
    <location>
        <begin position="159"/>
        <end position="179"/>
    </location>
</feature>
<feature type="transmembrane region" description="Helical" evidence="1">
    <location>
        <begin position="318"/>
        <end position="340"/>
    </location>
</feature>
<feature type="transmembrane region" description="Helical" evidence="1">
    <location>
        <begin position="185"/>
        <end position="204"/>
    </location>
</feature>
<keyword evidence="1" id="KW-0812">Transmembrane</keyword>
<evidence type="ECO:0000313" key="3">
    <source>
        <dbReference type="Proteomes" id="UP000481858"/>
    </source>
</evidence>
<reference evidence="2 3" key="1">
    <citation type="submission" date="2019-12" db="EMBL/GenBank/DDBJ databases">
        <title>Draft genome sequence of the ascomycete Xylaria multiplex DSM 110363.</title>
        <authorList>
            <person name="Buettner E."/>
            <person name="Kellner H."/>
        </authorList>
    </citation>
    <scope>NUCLEOTIDE SEQUENCE [LARGE SCALE GENOMIC DNA]</scope>
    <source>
        <strain evidence="2 3">DSM 110363</strain>
    </source>
</reference>
<protein>
    <submittedName>
        <fullName evidence="2">Uncharacterized protein</fullName>
    </submittedName>
</protein>
<dbReference type="InParanoid" id="A0A7C8MWC1"/>
<comment type="caution">
    <text evidence="2">The sequence shown here is derived from an EMBL/GenBank/DDBJ whole genome shotgun (WGS) entry which is preliminary data.</text>
</comment>
<feature type="transmembrane region" description="Helical" evidence="1">
    <location>
        <begin position="225"/>
        <end position="245"/>
    </location>
</feature>
<feature type="transmembrane region" description="Helical" evidence="1">
    <location>
        <begin position="119"/>
        <end position="138"/>
    </location>
</feature>
<gene>
    <name evidence="2" type="ORF">GQX73_g6386</name>
</gene>
<keyword evidence="3" id="KW-1185">Reference proteome</keyword>
<feature type="transmembrane region" description="Helical" evidence="1">
    <location>
        <begin position="86"/>
        <end position="107"/>
    </location>
</feature>
<dbReference type="AlphaFoldDB" id="A0A7C8MWC1"/>
<dbReference type="OrthoDB" id="72269at2759"/>
<evidence type="ECO:0000256" key="1">
    <source>
        <dbReference type="SAM" id="Phobius"/>
    </source>
</evidence>
<keyword evidence="1" id="KW-1133">Transmembrane helix</keyword>
<sequence>MASIKSQYVFSLLSVLGLLAQWGAMVANGTLLALVVTAWEGHFPGGLPMNTTWSGLWPIDYVLGLLVAFFYPLLNVKDLGTLAPILLLTDLLLSLAVFNFMSVVQGGRSRNTGPLRYPAAWQLAWEFFGAATIMPIYLSSYIKTQTSSKVPLPSDQAGVLPFMAAWAVLSNLPLLAPGVIGASPFIIQLSIVIWFFLPLTTKFIQDSISAIFTSSRPGKAKNSIVVGYGIVGLASAVFHVAVRIWTYNSSEMSWTRMYWPEYSAVQPGPNLLLQGATLFCQYGHMSLRISVVALALYTVGLDTVAVEPPPNKARAGRLMALLIAITAVFGPGAGAAWLLYMRETGTETETSKRVA</sequence>
<keyword evidence="1" id="KW-0472">Membrane</keyword>
<dbReference type="EMBL" id="WUBL01000072">
    <property type="protein sequence ID" value="KAF2967194.1"/>
    <property type="molecule type" value="Genomic_DNA"/>
</dbReference>
<feature type="transmembrane region" description="Helical" evidence="1">
    <location>
        <begin position="54"/>
        <end position="74"/>
    </location>
</feature>
<name>A0A7C8MWC1_9PEZI</name>
<accession>A0A7C8MWC1</accession>
<evidence type="ECO:0000313" key="2">
    <source>
        <dbReference type="EMBL" id="KAF2967194.1"/>
    </source>
</evidence>
<dbReference type="Proteomes" id="UP000481858">
    <property type="component" value="Unassembled WGS sequence"/>
</dbReference>
<proteinExistence type="predicted"/>